<evidence type="ECO:0000313" key="3">
    <source>
        <dbReference type="Proteomes" id="UP001324287"/>
    </source>
</evidence>
<evidence type="ECO:0008006" key="4">
    <source>
        <dbReference type="Google" id="ProtNLM"/>
    </source>
</evidence>
<evidence type="ECO:0000256" key="1">
    <source>
        <dbReference type="SAM" id="Phobius"/>
    </source>
</evidence>
<dbReference type="PANTHER" id="PTHR43486:SF1">
    <property type="entry name" value="LIPID II FLIPPASE MURJ-RELATED"/>
    <property type="match status" value="1"/>
</dbReference>
<keyword evidence="1" id="KW-1133">Transmembrane helix</keyword>
<gene>
    <name evidence="2" type="ORF">U6N30_29380</name>
</gene>
<accession>A0ABZ1BA28</accession>
<name>A0ABZ1BA28_9ACTN</name>
<feature type="transmembrane region" description="Helical" evidence="1">
    <location>
        <begin position="23"/>
        <end position="50"/>
    </location>
</feature>
<evidence type="ECO:0000313" key="2">
    <source>
        <dbReference type="EMBL" id="WRL67322.1"/>
    </source>
</evidence>
<organism evidence="2 3">
    <name type="scientific">Blastococcus brunescens</name>
    <dbReference type="NCBI Taxonomy" id="1564165"/>
    <lineage>
        <taxon>Bacteria</taxon>
        <taxon>Bacillati</taxon>
        <taxon>Actinomycetota</taxon>
        <taxon>Actinomycetes</taxon>
        <taxon>Geodermatophilales</taxon>
        <taxon>Geodermatophilaceae</taxon>
        <taxon>Blastococcus</taxon>
    </lineage>
</organism>
<reference evidence="2 3" key="1">
    <citation type="submission" date="2023-12" db="EMBL/GenBank/DDBJ databases">
        <title>Blastococcus brunescens sp. nov., an actonobacterium isolated from sandstone collected in sahara desert.</title>
        <authorList>
            <person name="Gtari M."/>
            <person name="Ghodhbane F."/>
        </authorList>
    </citation>
    <scope>NUCLEOTIDE SEQUENCE [LARGE SCALE GENOMIC DNA]</scope>
    <source>
        <strain evidence="2 3">BMG 8361</strain>
    </source>
</reference>
<dbReference type="Proteomes" id="UP001324287">
    <property type="component" value="Chromosome"/>
</dbReference>
<protein>
    <recommendedName>
        <fullName evidence="4">Murein biosynthesis integral membrane protein MurJ</fullName>
    </recommendedName>
</protein>
<keyword evidence="1" id="KW-0812">Transmembrane</keyword>
<keyword evidence="3" id="KW-1185">Reference proteome</keyword>
<keyword evidence="1" id="KW-0472">Membrane</keyword>
<dbReference type="PANTHER" id="PTHR43486">
    <property type="entry name" value="LIPID II FLIPPASE MURJ-RELATED"/>
    <property type="match status" value="1"/>
</dbReference>
<sequence>MDGTRNTHGNAPRSRRGRVTRAATLLVSLTALSQVLGLVRDAVIAAVFGAGAALDAYLVAQGVMNLVLALVAGALARAVVPRSAVRRRPATGNGPTAPCGRS</sequence>
<dbReference type="RefSeq" id="WP_324278629.1">
    <property type="nucleotide sequence ID" value="NZ_CP141261.1"/>
</dbReference>
<feature type="transmembrane region" description="Helical" evidence="1">
    <location>
        <begin position="56"/>
        <end position="80"/>
    </location>
</feature>
<dbReference type="EMBL" id="CP141261">
    <property type="protein sequence ID" value="WRL67322.1"/>
    <property type="molecule type" value="Genomic_DNA"/>
</dbReference>
<proteinExistence type="predicted"/>